<dbReference type="InterPro" id="IPR007526">
    <property type="entry name" value="SWIRM"/>
</dbReference>
<dbReference type="Gene3D" id="1.10.10.10">
    <property type="entry name" value="Winged helix-like DNA-binding domain superfamily/Winged helix DNA-binding domain"/>
    <property type="match status" value="1"/>
</dbReference>
<evidence type="ECO:0000313" key="10">
    <source>
        <dbReference type="Proteomes" id="UP001642360"/>
    </source>
</evidence>
<comment type="caution">
    <text evidence="9">The sequence shown here is derived from an EMBL/GenBank/DDBJ whole genome shotgun (WGS) entry which is preliminary data.</text>
</comment>
<reference evidence="9 10" key="1">
    <citation type="submission" date="2024-02" db="EMBL/GenBank/DDBJ databases">
        <authorList>
            <person name="Vignale AGUSTIN F."/>
            <person name="Sosa J E."/>
            <person name="Modenutti C."/>
        </authorList>
    </citation>
    <scope>NUCLEOTIDE SEQUENCE [LARGE SCALE GENOMIC DNA]</scope>
</reference>
<evidence type="ECO:0000256" key="5">
    <source>
        <dbReference type="ARBA" id="ARBA00023242"/>
    </source>
</evidence>
<evidence type="ECO:0000256" key="1">
    <source>
        <dbReference type="ARBA" id="ARBA00022473"/>
    </source>
</evidence>
<organism evidence="9 10">
    <name type="scientific">Ilex paraguariensis</name>
    <name type="common">yerba mate</name>
    <dbReference type="NCBI Taxonomy" id="185542"/>
    <lineage>
        <taxon>Eukaryota</taxon>
        <taxon>Viridiplantae</taxon>
        <taxon>Streptophyta</taxon>
        <taxon>Embryophyta</taxon>
        <taxon>Tracheophyta</taxon>
        <taxon>Spermatophyta</taxon>
        <taxon>Magnoliopsida</taxon>
        <taxon>eudicotyledons</taxon>
        <taxon>Gunneridae</taxon>
        <taxon>Pentapetalae</taxon>
        <taxon>asterids</taxon>
        <taxon>campanulids</taxon>
        <taxon>Aquifoliales</taxon>
        <taxon>Aquifoliaceae</taxon>
        <taxon>Ilex</taxon>
    </lineage>
</organism>
<dbReference type="SUPFAM" id="SSF46689">
    <property type="entry name" value="Homeodomain-like"/>
    <property type="match status" value="2"/>
</dbReference>
<dbReference type="SMART" id="SM00717">
    <property type="entry name" value="SANT"/>
    <property type="match status" value="1"/>
</dbReference>
<dbReference type="Pfam" id="PF16495">
    <property type="entry name" value="SWIRM-assoc_1"/>
    <property type="match status" value="1"/>
</dbReference>
<feature type="coiled-coil region" evidence="6">
    <location>
        <begin position="518"/>
        <end position="545"/>
    </location>
</feature>
<dbReference type="InterPro" id="IPR036388">
    <property type="entry name" value="WH-like_DNA-bd_sf"/>
</dbReference>
<dbReference type="GO" id="GO:0005634">
    <property type="term" value="C:nucleus"/>
    <property type="evidence" value="ECO:0007669"/>
    <property type="project" value="UniProtKB-ARBA"/>
</dbReference>
<dbReference type="PANTHER" id="PTHR12802:SF140">
    <property type="entry name" value="SWI_SNF COMPLEX SUBUNIT SWI3A"/>
    <property type="match status" value="1"/>
</dbReference>
<keyword evidence="5" id="KW-0539">Nucleus</keyword>
<evidence type="ECO:0000259" key="7">
    <source>
        <dbReference type="PROSITE" id="PS50934"/>
    </source>
</evidence>
<dbReference type="Pfam" id="PF04433">
    <property type="entry name" value="SWIRM"/>
    <property type="match status" value="1"/>
</dbReference>
<dbReference type="InterPro" id="IPR032451">
    <property type="entry name" value="SMARCC_C"/>
</dbReference>
<dbReference type="CDD" id="cd00167">
    <property type="entry name" value="SANT"/>
    <property type="match status" value="1"/>
</dbReference>
<accession>A0ABC8UQA8</accession>
<gene>
    <name evidence="9" type="ORF">ILEXP_LOCUS53459</name>
</gene>
<dbReference type="InterPro" id="IPR001005">
    <property type="entry name" value="SANT/Myb"/>
</dbReference>
<dbReference type="GO" id="GO:0003677">
    <property type="term" value="F:DNA binding"/>
    <property type="evidence" value="ECO:0007669"/>
    <property type="project" value="UniProtKB-KW"/>
</dbReference>
<dbReference type="EMBL" id="CAUOFW020008547">
    <property type="protein sequence ID" value="CAK9183210.1"/>
    <property type="molecule type" value="Genomic_DNA"/>
</dbReference>
<evidence type="ECO:0000256" key="6">
    <source>
        <dbReference type="SAM" id="Coils"/>
    </source>
</evidence>
<name>A0ABC8UQA8_9AQUA</name>
<dbReference type="Gene3D" id="1.10.10.60">
    <property type="entry name" value="Homeodomain-like"/>
    <property type="match status" value="1"/>
</dbReference>
<dbReference type="AlphaFoldDB" id="A0ABC8UQA8"/>
<keyword evidence="1" id="KW-0217">Developmental protein</keyword>
<dbReference type="FunFam" id="1.10.10.10:FF:000020">
    <property type="entry name" value="SWI/SNF complex subunit SMARCC2 isoform c"/>
    <property type="match status" value="1"/>
</dbReference>
<dbReference type="InterPro" id="IPR017884">
    <property type="entry name" value="SANT_dom"/>
</dbReference>
<evidence type="ECO:0000256" key="4">
    <source>
        <dbReference type="ARBA" id="ARBA00023163"/>
    </source>
</evidence>
<proteinExistence type="predicted"/>
<keyword evidence="10" id="KW-1185">Reference proteome</keyword>
<evidence type="ECO:0008006" key="11">
    <source>
        <dbReference type="Google" id="ProtNLM"/>
    </source>
</evidence>
<feature type="domain" description="SWIRM" evidence="7">
    <location>
        <begin position="25"/>
        <end position="122"/>
    </location>
</feature>
<evidence type="ECO:0000256" key="2">
    <source>
        <dbReference type="ARBA" id="ARBA00023015"/>
    </source>
</evidence>
<dbReference type="Proteomes" id="UP001642360">
    <property type="component" value="Unassembled WGS sequence"/>
</dbReference>
<evidence type="ECO:0000259" key="8">
    <source>
        <dbReference type="PROSITE" id="PS51293"/>
    </source>
</evidence>
<feature type="domain" description="SANT" evidence="8">
    <location>
        <begin position="252"/>
        <end position="303"/>
    </location>
</feature>
<evidence type="ECO:0000313" key="9">
    <source>
        <dbReference type="EMBL" id="CAK9183210.1"/>
    </source>
</evidence>
<keyword evidence="6" id="KW-0175">Coiled coil</keyword>
<dbReference type="PANTHER" id="PTHR12802">
    <property type="entry name" value="SWI/SNF COMPLEX-RELATED"/>
    <property type="match status" value="1"/>
</dbReference>
<dbReference type="InterPro" id="IPR009057">
    <property type="entry name" value="Homeodomain-like_sf"/>
</dbReference>
<dbReference type="PROSITE" id="PS50934">
    <property type="entry name" value="SWIRM"/>
    <property type="match status" value="1"/>
</dbReference>
<protein>
    <recommendedName>
        <fullName evidence="11">SWI/SNF complex subunit SWI3A</fullName>
    </recommendedName>
</protein>
<keyword evidence="2" id="KW-0805">Transcription regulation</keyword>
<keyword evidence="3" id="KW-0238">DNA-binding</keyword>
<evidence type="ECO:0000256" key="3">
    <source>
        <dbReference type="ARBA" id="ARBA00023125"/>
    </source>
</evidence>
<sequence>MESSQDPNFKPPVRADESESELDLYTIPTHSRWFSWDSIHEIERFSLREFFDGSSFTRTPKIYKDYRDFIINKYREDPSRRLTFSEVRKSLVGDISYLQKVFSLLEKWGLINFDAATAAAASGDGDREDERWNVRVEEGVPHGVRVVAVPNSLKPVSLPPSVGVGESGGDLVENGFKFPPLASFSDVYGELMKQRKGIFCGNCKELCNSGHYEYIKEGSLSICVTCFKNGIYGESKSGDDFKFIDCVLDSGDHGAVWTEAETLLLLESVLKHGDDWELVTQNVQTKSKLDCILKLIQLPFGDLMLGSAHGKARLWDSNGNVSGVKQLQFTSSKSQESVKTDDDELKVETQQIGDAENEGPPPKRVCTAPISDTSSTLMKQAAHISTMVGSHITASAAEAAVTALCYENQCTREIFDGDDDAGDELGSSLQNNEKERALEVEESEMEERPTQSENQETSLKKDVIPLTLRMRAATATALGAAAAHAKLLADQEDREIEHLVATILDTQLKKMHHKIKHFEDLELIMEKEHSQMEELEESLIEERIKVLQRVFNTGMPGLRDHTFVKSQTGTVL</sequence>
<dbReference type="Pfam" id="PF00249">
    <property type="entry name" value="Myb_DNA-binding"/>
    <property type="match status" value="1"/>
</dbReference>
<dbReference type="PROSITE" id="PS51293">
    <property type="entry name" value="SANT"/>
    <property type="match status" value="1"/>
</dbReference>
<keyword evidence="4" id="KW-0804">Transcription</keyword>